<dbReference type="Pfam" id="PF04464">
    <property type="entry name" value="Glyphos_transf"/>
    <property type="match status" value="1"/>
</dbReference>
<evidence type="ECO:0000313" key="2">
    <source>
        <dbReference type="EMBL" id="QBE48645.1"/>
    </source>
</evidence>
<accession>A0A4P6KE08</accession>
<reference evidence="2 3" key="1">
    <citation type="submission" date="2019-02" db="EMBL/GenBank/DDBJ databases">
        <authorList>
            <person name="Sun L."/>
            <person name="Pan D."/>
            <person name="Wu X."/>
        </authorList>
    </citation>
    <scope>NUCLEOTIDE SEQUENCE [LARGE SCALE GENOMIC DNA]</scope>
    <source>
        <strain evidence="2 3">JW-1</strain>
    </source>
</reference>
<evidence type="ECO:0000313" key="3">
    <source>
        <dbReference type="Proteomes" id="UP000289260"/>
    </source>
</evidence>
<dbReference type="OrthoDB" id="8549922at2"/>
<dbReference type="KEGG" id="ltr:EVS81_07215"/>
<dbReference type="EMBL" id="CP035806">
    <property type="protein sequence ID" value="QBE48645.1"/>
    <property type="molecule type" value="Genomic_DNA"/>
</dbReference>
<feature type="region of interest" description="Disordered" evidence="1">
    <location>
        <begin position="392"/>
        <end position="433"/>
    </location>
</feature>
<sequence>MRARLSRGRVLRRLMSRVLRDARGVLTTIVLTTTSPRADRVAIATLNADEENATVIAVQLAQREPGVSIDFLSPDPDLARRAVAEAARCLDAPVPSRISYAQDRYTNLLRAFTVSARTFTTHVVLPGVDRSGRRVHTHLTHGSGPKPDTTFRGPTTVLASITDAWVPAQLREYRLPPTTRVVREMPRLEVMRRAAGDRTVLARMGLDSDHPVVVWAPTYRAIERAGGEIRVSGTRFTAGHPAAAEHPHSHPAGAERVAGSTPLRTIDDLRATAETNGWTCIAKPHPRDADDLRGLGLPVFTNDDLRRCGVTAYELFGAADLLITDYSSVFTERAELGLPFALWCPDLDEFASSYRGLREPLFTAMYGPARSHTTRSILNEVLSVSARSSLNSEDFSRRSPPSGFPATSEHATRYTRSTTHWPGRVTLDKQAAQ</sequence>
<dbReference type="Proteomes" id="UP000289260">
    <property type="component" value="Chromosome"/>
</dbReference>
<proteinExistence type="predicted"/>
<dbReference type="GO" id="GO:0016020">
    <property type="term" value="C:membrane"/>
    <property type="evidence" value="ECO:0007669"/>
    <property type="project" value="InterPro"/>
</dbReference>
<protein>
    <submittedName>
        <fullName evidence="2">Uncharacterized protein</fullName>
    </submittedName>
</protein>
<dbReference type="AlphaFoldDB" id="A0A4P6KE08"/>
<gene>
    <name evidence="2" type="ORF">EVS81_07215</name>
</gene>
<dbReference type="InterPro" id="IPR043148">
    <property type="entry name" value="TagF_C"/>
</dbReference>
<evidence type="ECO:0000256" key="1">
    <source>
        <dbReference type="SAM" id="MobiDB-lite"/>
    </source>
</evidence>
<feature type="region of interest" description="Disordered" evidence="1">
    <location>
        <begin position="239"/>
        <end position="260"/>
    </location>
</feature>
<dbReference type="InterPro" id="IPR007554">
    <property type="entry name" value="Glycerophosphate_synth"/>
</dbReference>
<dbReference type="Gene3D" id="3.40.50.12580">
    <property type="match status" value="1"/>
</dbReference>
<name>A0A4P6KE08_9MICO</name>
<organism evidence="2 3">
    <name type="scientific">Leucobacter triazinivorans</name>
    <dbReference type="NCBI Taxonomy" id="1784719"/>
    <lineage>
        <taxon>Bacteria</taxon>
        <taxon>Bacillati</taxon>
        <taxon>Actinomycetota</taxon>
        <taxon>Actinomycetes</taxon>
        <taxon>Micrococcales</taxon>
        <taxon>Microbacteriaceae</taxon>
        <taxon>Leucobacter</taxon>
    </lineage>
</organism>
<keyword evidence="3" id="KW-1185">Reference proteome</keyword>
<dbReference type="GO" id="GO:0047355">
    <property type="term" value="F:CDP-glycerol glycerophosphotransferase activity"/>
    <property type="evidence" value="ECO:0007669"/>
    <property type="project" value="InterPro"/>
</dbReference>